<evidence type="ECO:0000313" key="1">
    <source>
        <dbReference type="EMBL" id="JAE06976.1"/>
    </source>
</evidence>
<proteinExistence type="predicted"/>
<accession>A0A0A9F9Z8</accession>
<reference evidence="1" key="1">
    <citation type="submission" date="2014-09" db="EMBL/GenBank/DDBJ databases">
        <authorList>
            <person name="Magalhaes I.L.F."/>
            <person name="Oliveira U."/>
            <person name="Santos F.R."/>
            <person name="Vidigal T.H.D.A."/>
            <person name="Brescovit A.D."/>
            <person name="Santos A.J."/>
        </authorList>
    </citation>
    <scope>NUCLEOTIDE SEQUENCE</scope>
    <source>
        <tissue evidence="1">Shoot tissue taken approximately 20 cm above the soil surface</tissue>
    </source>
</reference>
<protein>
    <submittedName>
        <fullName evidence="1">Uncharacterized protein</fullName>
    </submittedName>
</protein>
<reference evidence="1" key="2">
    <citation type="journal article" date="2015" name="Data Brief">
        <title>Shoot transcriptome of the giant reed, Arundo donax.</title>
        <authorList>
            <person name="Barrero R.A."/>
            <person name="Guerrero F.D."/>
            <person name="Moolhuijzen P."/>
            <person name="Goolsby J.A."/>
            <person name="Tidwell J."/>
            <person name="Bellgard S.E."/>
            <person name="Bellgard M.I."/>
        </authorList>
    </citation>
    <scope>NUCLEOTIDE SEQUENCE</scope>
    <source>
        <tissue evidence="1">Shoot tissue taken approximately 20 cm above the soil surface</tissue>
    </source>
</reference>
<sequence length="28" mass="3276">MPCRLYVPFIHIHIKLAPITHCTHACME</sequence>
<organism evidence="1">
    <name type="scientific">Arundo donax</name>
    <name type="common">Giant reed</name>
    <name type="synonym">Donax arundinaceus</name>
    <dbReference type="NCBI Taxonomy" id="35708"/>
    <lineage>
        <taxon>Eukaryota</taxon>
        <taxon>Viridiplantae</taxon>
        <taxon>Streptophyta</taxon>
        <taxon>Embryophyta</taxon>
        <taxon>Tracheophyta</taxon>
        <taxon>Spermatophyta</taxon>
        <taxon>Magnoliopsida</taxon>
        <taxon>Liliopsida</taxon>
        <taxon>Poales</taxon>
        <taxon>Poaceae</taxon>
        <taxon>PACMAD clade</taxon>
        <taxon>Arundinoideae</taxon>
        <taxon>Arundineae</taxon>
        <taxon>Arundo</taxon>
    </lineage>
</organism>
<dbReference type="AlphaFoldDB" id="A0A0A9F9Z8"/>
<name>A0A0A9F9Z8_ARUDO</name>
<dbReference type="EMBL" id="GBRH01190920">
    <property type="protein sequence ID" value="JAE06976.1"/>
    <property type="molecule type" value="Transcribed_RNA"/>
</dbReference>